<dbReference type="SMART" id="SM01230">
    <property type="entry name" value="Gln-synt_C"/>
    <property type="match status" value="1"/>
</dbReference>
<dbReference type="Pfam" id="PF00120">
    <property type="entry name" value="Gln-synt_C"/>
    <property type="match status" value="1"/>
</dbReference>
<dbReference type="InterPro" id="IPR027303">
    <property type="entry name" value="Gln_synth_gly_rich_site"/>
</dbReference>
<dbReference type="SUPFAM" id="SSF55931">
    <property type="entry name" value="Glutamine synthetase/guanido kinase"/>
    <property type="match status" value="1"/>
</dbReference>
<dbReference type="GO" id="GO:0006542">
    <property type="term" value="P:glutamine biosynthetic process"/>
    <property type="evidence" value="ECO:0007669"/>
    <property type="project" value="InterPro"/>
</dbReference>
<dbReference type="PANTHER" id="PTHR42974:SF1">
    <property type="entry name" value="TYPE-3 GLUTAMINE SYNTHETASE"/>
    <property type="match status" value="1"/>
</dbReference>
<dbReference type="InterPro" id="IPR008146">
    <property type="entry name" value="Gln_synth_cat_dom"/>
</dbReference>
<gene>
    <name evidence="6" type="ORF">IAD01_04385</name>
</gene>
<dbReference type="Proteomes" id="UP000823982">
    <property type="component" value="Unassembled WGS sequence"/>
</dbReference>
<dbReference type="GO" id="GO:0004356">
    <property type="term" value="F:glutamine synthetase activity"/>
    <property type="evidence" value="ECO:0007669"/>
    <property type="project" value="InterPro"/>
</dbReference>
<evidence type="ECO:0000256" key="1">
    <source>
        <dbReference type="PROSITE-ProRule" id="PRU01330"/>
    </source>
</evidence>
<evidence type="ECO:0000259" key="5">
    <source>
        <dbReference type="PROSITE" id="PS51987"/>
    </source>
</evidence>
<dbReference type="EMBL" id="DVIR01000039">
    <property type="protein sequence ID" value="HIS24624.1"/>
    <property type="molecule type" value="Genomic_DNA"/>
</dbReference>
<feature type="domain" description="GS beta-grasp" evidence="4">
    <location>
        <begin position="64"/>
        <end position="153"/>
    </location>
</feature>
<dbReference type="AlphaFoldDB" id="A0A9D1ENX4"/>
<accession>A0A9D1ENX4</accession>
<dbReference type="PROSITE" id="PS51987">
    <property type="entry name" value="GS_CATALYTIC"/>
    <property type="match status" value="1"/>
</dbReference>
<dbReference type="Gene3D" id="1.20.120.1560">
    <property type="match status" value="1"/>
</dbReference>
<dbReference type="Gene3D" id="3.30.590.10">
    <property type="entry name" value="Glutamine synthetase/guanido kinase, catalytic domain"/>
    <property type="match status" value="1"/>
</dbReference>
<evidence type="ECO:0000313" key="6">
    <source>
        <dbReference type="EMBL" id="HIS24624.1"/>
    </source>
</evidence>
<evidence type="ECO:0000256" key="3">
    <source>
        <dbReference type="SAM" id="Coils"/>
    </source>
</evidence>
<dbReference type="PROSITE" id="PS51986">
    <property type="entry name" value="GS_BETA_GRASP"/>
    <property type="match status" value="1"/>
</dbReference>
<proteinExistence type="inferred from homology"/>
<feature type="coiled-coil region" evidence="3">
    <location>
        <begin position="619"/>
        <end position="653"/>
    </location>
</feature>
<keyword evidence="3" id="KW-0175">Coiled coil</keyword>
<dbReference type="InterPro" id="IPR014746">
    <property type="entry name" value="Gln_synth/guanido_kin_cat_dom"/>
</dbReference>
<dbReference type="InterPro" id="IPR008147">
    <property type="entry name" value="Gln_synt_N"/>
</dbReference>
<dbReference type="Pfam" id="PF18318">
    <property type="entry name" value="Gln-synt_C-ter"/>
    <property type="match status" value="1"/>
</dbReference>
<comment type="caution">
    <text evidence="6">The sequence shown here is derived from an EMBL/GenBank/DDBJ whole genome shotgun (WGS) entry which is preliminary data.</text>
</comment>
<comment type="similarity">
    <text evidence="1 2">Belongs to the glutamine synthetase family.</text>
</comment>
<feature type="domain" description="GS catalytic" evidence="5">
    <location>
        <begin position="158"/>
        <end position="589"/>
    </location>
</feature>
<reference evidence="6" key="2">
    <citation type="journal article" date="2021" name="PeerJ">
        <title>Extensive microbial diversity within the chicken gut microbiome revealed by metagenomics and culture.</title>
        <authorList>
            <person name="Gilroy R."/>
            <person name="Ravi A."/>
            <person name="Getino M."/>
            <person name="Pursley I."/>
            <person name="Horton D.L."/>
            <person name="Alikhan N.F."/>
            <person name="Baker D."/>
            <person name="Gharbi K."/>
            <person name="Hall N."/>
            <person name="Watson M."/>
            <person name="Adriaenssens E.M."/>
            <person name="Foster-Nyarko E."/>
            <person name="Jarju S."/>
            <person name="Secka A."/>
            <person name="Antonio M."/>
            <person name="Oren A."/>
            <person name="Chaudhuri R.R."/>
            <person name="La Ragione R."/>
            <person name="Hildebrand F."/>
            <person name="Pallen M.J."/>
        </authorList>
    </citation>
    <scope>NUCLEOTIDE SEQUENCE</scope>
    <source>
        <strain evidence="6">CHK157-1446</strain>
    </source>
</reference>
<dbReference type="InterPro" id="IPR052725">
    <property type="entry name" value="GS_Type-3"/>
</dbReference>
<reference evidence="6" key="1">
    <citation type="submission" date="2020-10" db="EMBL/GenBank/DDBJ databases">
        <authorList>
            <person name="Gilroy R."/>
        </authorList>
    </citation>
    <scope>NUCLEOTIDE SEQUENCE</scope>
    <source>
        <strain evidence="6">CHK157-1446</strain>
    </source>
</reference>
<name>A0A9D1ENX4_9FIRM</name>
<dbReference type="Pfam" id="PF12437">
    <property type="entry name" value="GSIII_N"/>
    <property type="match status" value="1"/>
</dbReference>
<organism evidence="6 7">
    <name type="scientific">Candidatus Faeciplasma gallinarum</name>
    <dbReference type="NCBI Taxonomy" id="2840799"/>
    <lineage>
        <taxon>Bacteria</taxon>
        <taxon>Bacillati</taxon>
        <taxon>Bacillota</taxon>
        <taxon>Clostridia</taxon>
        <taxon>Eubacteriales</taxon>
        <taxon>Oscillospiraceae</taxon>
        <taxon>Oscillospiraceae incertae sedis</taxon>
        <taxon>Candidatus Faeciplasma</taxon>
    </lineage>
</organism>
<protein>
    <submittedName>
        <fullName evidence="6">Glutamine synthetase III</fullName>
    </submittedName>
</protein>
<evidence type="ECO:0000256" key="2">
    <source>
        <dbReference type="RuleBase" id="RU000384"/>
    </source>
</evidence>
<sequence>MSSSKVSEIFGTKVFDDRVMKANLPPEIYRSLKKTIDEGARLDLHVADAVAAAMKDWAIANGATHFTHWFQPLTGITAEKHDAFISPAPDGRVIMEFSGKELIKGEPDASSFPSGGLRATFEARGYTAWDPTSYAFIKDSTLCIPTAFCSYGGEALDKKTPLLRSMEALNKQALRILKLFGNDTVKCVRTSVGPEQEYFLVPKELYEKRKDLVFTGRTLFGAKPPKGQELDDHYFGAIKPRVAEYMKDLNEELWKLGILAKTQHNEVAPSQHELAPIYSTTNIATDHNQLTMEMMQKVAARHGLVCLLHEKPFAGVNGSGKHNNWSISTDTGVNLLTPGETPYENAQFLLFLCAVIKAVDDYQDLLRLSVATAGNDHRLGANEAPPAVVSMFLGDELTAVLDAIENDTPYNGAEKTVMKLGVHVLPRFTRDTTDRNRTSPFAFTGNKFEFRMLGSSNSIACANIMLNAAVAESLKIYADRLEGAEDFESALHAMIKKTIKDHKRIIFNGNGYDDAWIKEATEVRGLLNLKTTPDCMPRLLDKKNVDMLTSHKVFSVAELHSRCDIMLDNYCKSVNIEANTMVDMARKQIMPAIEAYVSDLAKACTRKLAVSDKISIKTEKGLIEKLSALTDKIDEATEALEEAIASYKKITDVTEASYRIRDDILPKMDALRAPCDEAETLTAEKYWPFPTYDKLLFGV</sequence>
<evidence type="ECO:0000313" key="7">
    <source>
        <dbReference type="Proteomes" id="UP000823982"/>
    </source>
</evidence>
<dbReference type="InterPro" id="IPR022147">
    <property type="entry name" value="GSIII_N"/>
</dbReference>
<dbReference type="InterPro" id="IPR040577">
    <property type="entry name" value="Gln-synt_C"/>
</dbReference>
<evidence type="ECO:0000259" key="4">
    <source>
        <dbReference type="PROSITE" id="PS51986"/>
    </source>
</evidence>
<dbReference type="PANTHER" id="PTHR42974">
    <property type="entry name" value="GLUTAMINE SYNTHETASE"/>
    <property type="match status" value="1"/>
</dbReference>
<dbReference type="PROSITE" id="PS00181">
    <property type="entry name" value="GLNA_ATP"/>
    <property type="match status" value="1"/>
</dbReference>